<dbReference type="Pfam" id="PF14252">
    <property type="entry name" value="DUF4347"/>
    <property type="match status" value="1"/>
</dbReference>
<dbReference type="InterPro" id="IPR047589">
    <property type="entry name" value="DUF11_rpt"/>
</dbReference>
<feature type="domain" description="F5/8 type C" evidence="12">
    <location>
        <begin position="1231"/>
        <end position="1373"/>
    </location>
</feature>
<feature type="region of interest" description="Disordered" evidence="11">
    <location>
        <begin position="2779"/>
        <end position="2805"/>
    </location>
</feature>
<feature type="region of interest" description="Disordered" evidence="11">
    <location>
        <begin position="891"/>
        <end position="912"/>
    </location>
</feature>
<evidence type="ECO:0000256" key="9">
    <source>
        <dbReference type="ARBA" id="ARBA00022837"/>
    </source>
</evidence>
<dbReference type="InterPro" id="IPR051941">
    <property type="entry name" value="BG_Antigen-Binding_Lectin"/>
</dbReference>
<keyword evidence="6" id="KW-0479">Metal-binding</keyword>
<feature type="region of interest" description="Disordered" evidence="11">
    <location>
        <begin position="3395"/>
        <end position="3414"/>
    </location>
</feature>
<dbReference type="SUPFAM" id="SSF49464">
    <property type="entry name" value="Carboxypeptidase regulatory domain-like"/>
    <property type="match status" value="2"/>
</dbReference>
<evidence type="ECO:0000256" key="5">
    <source>
        <dbReference type="ARBA" id="ARBA00022525"/>
    </source>
</evidence>
<dbReference type="Gene3D" id="2.60.40.10">
    <property type="entry name" value="Immunoglobulins"/>
    <property type="match status" value="4"/>
</dbReference>
<dbReference type="Gene3D" id="2.60.40.1170">
    <property type="entry name" value="Mu homology domain, subdomain B"/>
    <property type="match status" value="1"/>
</dbReference>
<evidence type="ECO:0000313" key="13">
    <source>
        <dbReference type="EMBL" id="PHN02337.1"/>
    </source>
</evidence>
<feature type="region of interest" description="Disordered" evidence="11">
    <location>
        <begin position="783"/>
        <end position="827"/>
    </location>
</feature>
<dbReference type="Pfam" id="PF17210">
    <property type="entry name" value="SdrD_B"/>
    <property type="match status" value="2"/>
</dbReference>
<evidence type="ECO:0000256" key="8">
    <source>
        <dbReference type="ARBA" id="ARBA00022734"/>
    </source>
</evidence>
<feature type="compositionally biased region" description="Low complexity" evidence="11">
    <location>
        <begin position="893"/>
        <end position="905"/>
    </location>
</feature>
<dbReference type="SMART" id="SM00607">
    <property type="entry name" value="FTP"/>
    <property type="match status" value="2"/>
</dbReference>
<feature type="region of interest" description="Disordered" evidence="11">
    <location>
        <begin position="2173"/>
        <end position="2197"/>
    </location>
</feature>
<dbReference type="OrthoDB" id="9805017at2"/>
<dbReference type="InterPro" id="IPR006585">
    <property type="entry name" value="FTP1"/>
</dbReference>
<dbReference type="InterPro" id="IPR025592">
    <property type="entry name" value="DUF4347"/>
</dbReference>
<dbReference type="Gene3D" id="2.60.120.260">
    <property type="entry name" value="Galactose-binding domain-like"/>
    <property type="match status" value="2"/>
</dbReference>
<feature type="compositionally biased region" description="Polar residues" evidence="11">
    <location>
        <begin position="2794"/>
        <end position="2805"/>
    </location>
</feature>
<evidence type="ECO:0000256" key="7">
    <source>
        <dbReference type="ARBA" id="ARBA00022729"/>
    </source>
</evidence>
<keyword evidence="5" id="KW-0964">Secreted</keyword>
<dbReference type="RefSeq" id="WP_099154222.1">
    <property type="nucleotide sequence ID" value="NZ_PDUD01000041.1"/>
</dbReference>
<dbReference type="InterPro" id="IPR008979">
    <property type="entry name" value="Galactose-bd-like_sf"/>
</dbReference>
<comment type="subcellular location">
    <subcellularLocation>
        <location evidence="2">Secreted</location>
    </subcellularLocation>
</comment>
<dbReference type="NCBIfam" id="TIGR01451">
    <property type="entry name" value="B_ant_repeat"/>
    <property type="match status" value="2"/>
</dbReference>
<dbReference type="SUPFAM" id="SSF49785">
    <property type="entry name" value="Galactose-binding domain-like"/>
    <property type="match status" value="2"/>
</dbReference>
<evidence type="ECO:0000256" key="6">
    <source>
        <dbReference type="ARBA" id="ARBA00022723"/>
    </source>
</evidence>
<keyword evidence="10" id="KW-1015">Disulfide bond</keyword>
<reference evidence="13 14" key="1">
    <citation type="submission" date="2017-10" db="EMBL/GenBank/DDBJ databases">
        <title>The draft genome sequence of Lewinella nigricans NBRC 102662.</title>
        <authorList>
            <person name="Wang K."/>
        </authorList>
    </citation>
    <scope>NUCLEOTIDE SEQUENCE [LARGE SCALE GENOMIC DNA]</scope>
    <source>
        <strain evidence="13 14">NBRC 102662</strain>
    </source>
</reference>
<feature type="compositionally biased region" description="Low complexity" evidence="11">
    <location>
        <begin position="795"/>
        <end position="823"/>
    </location>
</feature>
<dbReference type="Gene3D" id="4.10.1080.10">
    <property type="entry name" value="TSP type-3 repeat"/>
    <property type="match status" value="1"/>
</dbReference>
<dbReference type="InterPro" id="IPR000421">
    <property type="entry name" value="FA58C"/>
</dbReference>
<comment type="caution">
    <text evidence="13">The sequence shown here is derived from an EMBL/GenBank/DDBJ whole genome shotgun (WGS) entry which is preliminary data.</text>
</comment>
<dbReference type="InterPro" id="IPR013783">
    <property type="entry name" value="Ig-like_fold"/>
</dbReference>
<gene>
    <name evidence="13" type="ORF">CRP01_32345</name>
</gene>
<dbReference type="PROSITE" id="PS50022">
    <property type="entry name" value="FA58C_3"/>
    <property type="match status" value="1"/>
</dbReference>
<comment type="subunit">
    <text evidence="4">Homotrimer.</text>
</comment>
<dbReference type="PANTHER" id="PTHR45713:SF6">
    <property type="entry name" value="F5_8 TYPE C DOMAIN-CONTAINING PROTEIN"/>
    <property type="match status" value="1"/>
</dbReference>
<evidence type="ECO:0000256" key="4">
    <source>
        <dbReference type="ARBA" id="ARBA00011233"/>
    </source>
</evidence>
<feature type="compositionally biased region" description="Polar residues" evidence="11">
    <location>
        <begin position="2903"/>
        <end position="2916"/>
    </location>
</feature>
<keyword evidence="9" id="KW-0106">Calcium</keyword>
<sequence length="3823" mass="400651">MGQFYGFIYRSISCCCTLVVLLAGILGSSHELQALPDLGITEITSASSFPGYQERKADPDLIVGYPQQLSFVKTTETIASIYTDRALRDFPAVTAQDPSTFQLFSHGKPGKLFIEGAWKTPTQIAEFVEARTQNMGSGISHLNIYGCEFGKGRQGRAAVAYLENRLGVSVAASDNITGIDGDWDLEVGIQGTNAIQFENYPFNLQMYGDDTPINISNPNPNLIVNPDWQTVTNGVAGCANSGRYYVAPNRDRYGLKTPNGWTVTGSSYTSGGEQFSNSYPYPRNVTNNTAGTTPDGTPSFYFGNNPVYVGTYSSPSETYSIDAQGLVTWSGTPDFVNASGPLTPFDCTGSNVSFFGTPKQAVVLTKTITGLTVGTTYHLEFWASGEASSASTIYQYDGAFLFNAAGAANIDQWLAVPSKGNLRWNGDAGTTGIGTSQWYHLQFTATSTSLTLSWSNYGHAERLINGNYAGADELNIDGVSLKIPCTSSTNIAPYVWTSAGGWQNQSTINVNQGEDIGIGTQTGLQSGMVLQKPNGSFDDTPDGDSYFNLYNVQPSQSGTYYITYTDGSGCTRTQAYTLNVTTDPCADPSNIDSDLDGIYDVCDLDDDNDGILDVTECTDFANVATSGTATLSSTWTGSSAANAIDGNTAGSSHTGTAHSNGNTTTDYWEVDLGSYELINTINIFNRDDCCQNRLGNMYILISNTPFPSDASDLSGALLNADFQFQLSATESGDPIINVGGEVGRYVRLQLSGDNPGGNTINIAEVQVFACNTDTDSDGIPDYLDTDSDNDGCPDATEGANNLTTTATLSGGSSGGSSENLGTSVDADGIPTVSGSPQATTTAVTNAGDNSACVDPCTDPSGTDTDNDGVNDFCDLDDDNDGILDTDEKCTPQLSGSWSGTSSPTGSAGGLGITMSSTNISGSTSLTYSPNGTFNGTNYWTNAAATGANSLQFIYTWDTTPSSDEGEDIDDAADDKGTRAVTLTFAQPITELTLHIDRVGGNGTSDQGIEPYYSNSSLWQLQTADVSMFKLSGNDQFVVTSTEFYRIPDVNQGLSTPPTEPNNTNGTASGTIFFSSTTPFTTLTFNVTGIGVEGNGSDGIEFIFESCTPIDTDSDGIVDYLDTDSDNDGCPDATEGANNLTTTATLTGGSSGGSSENLGTTVDADGIPTVSGSPQATTPAVTNAGDNSACVNPCTDASGIDTDNDGVNDVCDLDDDNDGILDSDECTGLANVALNGTATQSSTLANSNCPGGSCTANLAIDGNTSGLFSDGSVAHTWNSPTPSWWQVDLLADKGIEQIVVWNRDDAAGSRLDNFILEIRDASNNVLYTYTHPGAAALTTTIDFPSIIKGRKVRIIENSPTDGYLNIAEVQVFACSTDTDGDGLPDFVDTDSDNDGCPDAFEANNTSDENLYQFTGSDANDDGLVDAVDANGDGTPDNAQDLTAPYDGVAACSFPCTDPTGADADNDGIIDVCDLDDDNDGILDADECYLGTTLDLGSFNGLIAQNGTTVTQTIAQPGVPGGNNVTLTLVTHSTGTVRADATAASFATRDPSGDKSGIQFSGSYDNTEESSAIFEFDVPVHDLTFDITDVDYGGASGPELTFVVGSRASNTLKYILENEGTVTVVADGPGPALNLNVLNGFSAGSTNVIRIRFNEPVGYLKVTATGGHATGSVTLTQTMFNLNYSCDSDGDGVADHLDVDSDNDGCPDAIEGDGSFTNADLTNGQSLCDHSGCIDGNGVPNIVGTSGQGVGTSLDPNVQSPECDPCDPASTQFADTDGDNVADVCDLDDDNDGILDTDEGFCNESTTYTWAVPNTDVPVGSPYTLGSTSFNASLQINGGTSNTTNLNASPNEYNGWYLHQGGQAPGEPIVATIDFADPLNSVSFEVGDIDGGTTGASGATNAEIVQLTIITEDGSNYELQPSDYTLGTGSGSTVTYVGGNTFYGEGGGTPGISDNTVLFIHLDPSVWVKTISVSYVMDREAYDDGYIVAFNSLTGCLPLDTDNDGTPDYLDLDSDDDGCSDAYEAGNTTDQTPDYQFTGTDSNLDGLIDAIDGNQDGTPDNTQYLVAPYDGVSACIADLSLTKTVDHPTVAVGNQVTFTITLNNSGPGDATGVQVTDQLPSGYTYESASTSQGSYNPTTGIWTVGVMNSGSTANLTITVTVQPGGDYTNTAQVTAADQTDPDSTPDNNIPAEDDQDSVSPTVLAGAPCTGKIGGVLPGDDFDGDGICNDLDFDDDNDGIVDIYETCTTTNAIGAFDVSVVNDVAFTETQKNNIIDLSQSTFYASSDTYIDRIIYAFEATDNVTKISIYNNAGSNLGDGQYVTSINRIRLFDVDGNTVFDQSNVSIPNGNAGGNPFEITISPALNNVTSMWWQGVNGGTGGIAFRDGFIRGCDADADGDGYSNQFDTDSDNDGCPDAVESNAVSAGVGYSFDQLDERWMVDLPIGTNPGANTYGVPNSNRNNPVGAYDATTQAVECDPCNSGSSLFSDIDGDGVGNACDLDNDNDGILDTEECPGGTIGLTNPLTYLDFSNAQILADPDPNDYIGPQVYVPNAGQTIGGQCIDVRISVEDITGLNAPTFIWTIQSDGSILHNGASYRNYQFTISYFLCGTNIPVDLATLFTARDIDGDCDWNNDGISDNPDCDLYTVNQVADDYLYFNSGAINGFYFNDPTLIYSREAGYTTYCHSSGADNQSLSNISGVSPTAATQQAFIETKMSTSFTFVYYCGQYGGVYLDMTDNSSPACDTDSDGTPDFLDTDSDNDGCPDAIEGAASFTYSDLTNSDNLADADEGSVDTDGIPTNNGAPQGIGSAQNAAINECAADLSLTKTVDNGTPNVGDQVTFTIMVSNAGPSDATGVSVSDVLPDGYTLVTDNNLGTFSLAAGTSTSFTIVATVNATGNFENIAQIVTSDQTDPDSTPGNNVAGEDDQDSASTTPNANPVLQVVKSGPATATEGQTVTYTFTINHAGTSDGTPATIISVSDDIAGAGNYVSGDANANNLLDVGESWIYEASYTIQETDPDPLVNTVTVNYNDQDGDAQTPVTDDHTTSISYVVNISGNLFADNDALTDNTVDGTGFNTPGGNDMYAILVDAGGDVVQSVPINPDGTYTFTDVPANQTYTVIINNSDQTVGDPAPAPGVTSGWDFVGENIGSGAGTDGTPDGSISVTAGTADIDNLNFGIIRYGSITGNVFEDLNNDGAFDAGDDGIGGVELLLFEADGITPVTDEFGVQISATTASGLIIYEGKFKDVGFYYFENLLPGTYVIKEVDPSGYTSVLDQDTDSGTFPLDNDVNTNTNDNLLTVELSVYTDPGVPSTYLAIEHDHENDFLDIQPGSINGSVVDENGDGIPGVVIELWNDTDGDGIPDTNTGLTATTDANGDYLFNNINPDDYVLVEQQPANYTSVSDGDDTPDAGGDQANVSQTDNIIPVTVAPGEDDADNNFGEDGNAGSISGTVSDENGDGIAGVVIELWEDTDGDGTPDTNTGLTATTDVNGDYSFTSVDAGDYVVIEQQPANYTSTGDGDTTPDAGGDQANISQIDNLIPVSVAPGEADADNNFQEQLDCVQFDLWVYLEGSLISPQTGSYITPPMRTTLNDSKLLPGQFVENVFTGNVYTPALGTSGQVYNIAPWNYNGGEGLLYDSGADPANADAGYPATVTDWVLVSLRTDPGNGSEAICQRAALLHSDGHIEFVEDDCCVLDPAQSYYIVIEHRNHLLVMSHQAVPIVNGTISYDFRNKQSYINDPFGGGQFIGQKEVLPGVFTMYAGNGDQTSTMNSDTDINASDQSAWLNNGPQNQIYNLIDYNMDGDVSALDYDLWQSNSPRFTSVPRQ</sequence>
<proteinExistence type="inferred from homology"/>
<dbReference type="GO" id="GO:0042806">
    <property type="term" value="F:fucose binding"/>
    <property type="evidence" value="ECO:0007669"/>
    <property type="project" value="UniProtKB-ARBA"/>
</dbReference>
<feature type="compositionally biased region" description="Polar residues" evidence="11">
    <location>
        <begin position="2926"/>
        <end position="2935"/>
    </location>
</feature>
<comment type="function">
    <text evidence="1">Acts as a defensive agent. Recognizes blood group fucosylated oligosaccharides including A, B, H and Lewis B-type antigens. Does not recognize Lewis A antigen and has low affinity for monovalent haptens.</text>
</comment>
<evidence type="ECO:0000259" key="12">
    <source>
        <dbReference type="PROSITE" id="PS50022"/>
    </source>
</evidence>
<dbReference type="InterPro" id="IPR008969">
    <property type="entry name" value="CarboxyPept-like_regulatory"/>
</dbReference>
<feature type="region of interest" description="Disordered" evidence="11">
    <location>
        <begin position="2903"/>
        <end position="2935"/>
    </location>
</feature>
<evidence type="ECO:0000256" key="11">
    <source>
        <dbReference type="SAM" id="MobiDB-lite"/>
    </source>
</evidence>
<dbReference type="Pfam" id="PF01345">
    <property type="entry name" value="DUF11"/>
    <property type="match status" value="2"/>
</dbReference>
<name>A0A2D0N1J9_FLAN2</name>
<evidence type="ECO:0000256" key="3">
    <source>
        <dbReference type="ARBA" id="ARBA00010147"/>
    </source>
</evidence>
<dbReference type="InterPro" id="IPR001434">
    <property type="entry name" value="OmcB-like_DUF11"/>
</dbReference>
<accession>A0A2D0N1J9</accession>
<dbReference type="GO" id="GO:0010185">
    <property type="term" value="P:regulation of cellular defense response"/>
    <property type="evidence" value="ECO:0007669"/>
    <property type="project" value="UniProtKB-ARBA"/>
</dbReference>
<evidence type="ECO:0000256" key="1">
    <source>
        <dbReference type="ARBA" id="ARBA00002219"/>
    </source>
</evidence>
<comment type="similarity">
    <text evidence="3">Belongs to the fucolectin family.</text>
</comment>
<dbReference type="Pfam" id="PF13620">
    <property type="entry name" value="CarboxypepD_reg"/>
    <property type="match status" value="1"/>
</dbReference>
<dbReference type="InterPro" id="IPR028974">
    <property type="entry name" value="TSP_type-3_rpt"/>
</dbReference>
<organism evidence="13 14">
    <name type="scientific">Flavilitoribacter nigricans (strain ATCC 23147 / DSM 23189 / NBRC 102662 / NCIMB 1420 / SS-2)</name>
    <name type="common">Lewinella nigricans</name>
    <dbReference type="NCBI Taxonomy" id="1122177"/>
    <lineage>
        <taxon>Bacteria</taxon>
        <taxon>Pseudomonadati</taxon>
        <taxon>Bacteroidota</taxon>
        <taxon>Saprospiria</taxon>
        <taxon>Saprospirales</taxon>
        <taxon>Lewinellaceae</taxon>
        <taxon>Flavilitoribacter</taxon>
    </lineage>
</organism>
<protein>
    <recommendedName>
        <fullName evidence="12">F5/8 type C domain-containing protein</fullName>
    </recommendedName>
</protein>
<keyword evidence="8" id="KW-0430">Lectin</keyword>
<keyword evidence="14" id="KW-1185">Reference proteome</keyword>
<dbReference type="Proteomes" id="UP000223913">
    <property type="component" value="Unassembled WGS sequence"/>
</dbReference>
<dbReference type="GO" id="GO:0005576">
    <property type="term" value="C:extracellular region"/>
    <property type="evidence" value="ECO:0007669"/>
    <property type="project" value="UniProtKB-SubCell"/>
</dbReference>
<dbReference type="EMBL" id="PDUD01000041">
    <property type="protein sequence ID" value="PHN02337.1"/>
    <property type="molecule type" value="Genomic_DNA"/>
</dbReference>
<evidence type="ECO:0000256" key="2">
    <source>
        <dbReference type="ARBA" id="ARBA00004613"/>
    </source>
</evidence>
<feature type="compositionally biased region" description="Polar residues" evidence="11">
    <location>
        <begin position="2173"/>
        <end position="2185"/>
    </location>
</feature>
<dbReference type="PANTHER" id="PTHR45713">
    <property type="entry name" value="FTP DOMAIN-CONTAINING PROTEIN"/>
    <property type="match status" value="1"/>
</dbReference>
<dbReference type="InterPro" id="IPR033764">
    <property type="entry name" value="Sdr_B"/>
</dbReference>
<dbReference type="SUPFAM" id="SSF117074">
    <property type="entry name" value="Hypothetical protein PA1324"/>
    <property type="match status" value="1"/>
</dbReference>
<keyword evidence="7" id="KW-0732">Signal</keyword>
<dbReference type="Pfam" id="PF22633">
    <property type="entry name" value="F5_F8_type_C_2"/>
    <property type="match status" value="2"/>
</dbReference>
<evidence type="ECO:0000256" key="10">
    <source>
        <dbReference type="ARBA" id="ARBA00023157"/>
    </source>
</evidence>
<evidence type="ECO:0000313" key="14">
    <source>
        <dbReference type="Proteomes" id="UP000223913"/>
    </source>
</evidence>
<dbReference type="GO" id="GO:0005509">
    <property type="term" value="F:calcium ion binding"/>
    <property type="evidence" value="ECO:0007669"/>
    <property type="project" value="InterPro"/>
</dbReference>